<keyword evidence="5" id="KW-0804">Transcription</keyword>
<evidence type="ECO:0000259" key="6">
    <source>
        <dbReference type="PROSITE" id="PS50995"/>
    </source>
</evidence>
<dbReference type="SUPFAM" id="SSF46785">
    <property type="entry name" value="Winged helix' DNA-binding domain"/>
    <property type="match status" value="1"/>
</dbReference>
<gene>
    <name evidence="7" type="ORF">GA0061101_11933</name>
</gene>
<dbReference type="GO" id="GO:0006950">
    <property type="term" value="P:response to stress"/>
    <property type="evidence" value="ECO:0007669"/>
    <property type="project" value="TreeGrafter"/>
</dbReference>
<dbReference type="PANTHER" id="PTHR33164">
    <property type="entry name" value="TRANSCRIPTIONAL REGULATOR, MARR FAMILY"/>
    <property type="match status" value="1"/>
</dbReference>
<dbReference type="GO" id="GO:0003677">
    <property type="term" value="F:DNA binding"/>
    <property type="evidence" value="ECO:0007669"/>
    <property type="project" value="UniProtKB-KW"/>
</dbReference>
<dbReference type="InterPro" id="IPR036388">
    <property type="entry name" value="WH-like_DNA-bd_sf"/>
</dbReference>
<dbReference type="PANTHER" id="PTHR33164:SF5">
    <property type="entry name" value="ORGANIC HYDROPEROXIDE RESISTANCE TRANSCRIPTIONAL REGULATOR"/>
    <property type="match status" value="1"/>
</dbReference>
<dbReference type="OrthoDB" id="9806864at2"/>
<organism evidence="7 8">
    <name type="scientific">Rhizobium lusitanum</name>
    <dbReference type="NCBI Taxonomy" id="293958"/>
    <lineage>
        <taxon>Bacteria</taxon>
        <taxon>Pseudomonadati</taxon>
        <taxon>Pseudomonadota</taxon>
        <taxon>Alphaproteobacteria</taxon>
        <taxon>Hyphomicrobiales</taxon>
        <taxon>Rhizobiaceae</taxon>
        <taxon>Rhizobium/Agrobacterium group</taxon>
        <taxon>Rhizobium</taxon>
    </lineage>
</organism>
<evidence type="ECO:0000256" key="3">
    <source>
        <dbReference type="ARBA" id="ARBA00023015"/>
    </source>
</evidence>
<dbReference type="InterPro" id="IPR036390">
    <property type="entry name" value="WH_DNA-bd_sf"/>
</dbReference>
<dbReference type="Proteomes" id="UP000199205">
    <property type="component" value="Unassembled WGS sequence"/>
</dbReference>
<dbReference type="InterPro" id="IPR039422">
    <property type="entry name" value="MarR/SlyA-like"/>
</dbReference>
<evidence type="ECO:0000256" key="5">
    <source>
        <dbReference type="ARBA" id="ARBA00023163"/>
    </source>
</evidence>
<dbReference type="FunFam" id="1.10.10.10:FF:000163">
    <property type="entry name" value="MarR family transcriptional regulator"/>
    <property type="match status" value="1"/>
</dbReference>
<proteinExistence type="predicted"/>
<dbReference type="AlphaFoldDB" id="A0A1C3WX00"/>
<reference evidence="7 8" key="1">
    <citation type="submission" date="2016-08" db="EMBL/GenBank/DDBJ databases">
        <authorList>
            <person name="Seilhamer J.J."/>
        </authorList>
    </citation>
    <scope>NUCLEOTIDE SEQUENCE [LARGE SCALE GENOMIC DNA]</scope>
    <source>
        <strain evidence="7 8">P1-7</strain>
    </source>
</reference>
<keyword evidence="3" id="KW-0805">Transcription regulation</keyword>
<dbReference type="SMART" id="SM00347">
    <property type="entry name" value="HTH_MARR"/>
    <property type="match status" value="1"/>
</dbReference>
<accession>A0A1C3WX00</accession>
<keyword evidence="4 7" id="KW-0238">DNA-binding</keyword>
<dbReference type="GO" id="GO:0005737">
    <property type="term" value="C:cytoplasm"/>
    <property type="evidence" value="ECO:0007669"/>
    <property type="project" value="UniProtKB-SubCell"/>
</dbReference>
<feature type="domain" description="HTH marR-type" evidence="6">
    <location>
        <begin position="9"/>
        <end position="146"/>
    </location>
</feature>
<comment type="subcellular location">
    <subcellularLocation>
        <location evidence="1">Cytoplasm</location>
    </subcellularLocation>
</comment>
<dbReference type="PRINTS" id="PR00598">
    <property type="entry name" value="HTHMARR"/>
</dbReference>
<dbReference type="InterPro" id="IPR000835">
    <property type="entry name" value="HTH_MarR-typ"/>
</dbReference>
<dbReference type="EMBL" id="FMAF01000019">
    <property type="protein sequence ID" value="SCB44529.1"/>
    <property type="molecule type" value="Genomic_DNA"/>
</dbReference>
<keyword evidence="2" id="KW-0963">Cytoplasm</keyword>
<name>A0A1C3WX00_9HYPH</name>
<evidence type="ECO:0000256" key="2">
    <source>
        <dbReference type="ARBA" id="ARBA00022490"/>
    </source>
</evidence>
<dbReference type="GO" id="GO:0003700">
    <property type="term" value="F:DNA-binding transcription factor activity"/>
    <property type="evidence" value="ECO:0007669"/>
    <property type="project" value="InterPro"/>
</dbReference>
<sequence>MAHDPLKLDTFICFALYSANHAMNRLYKPMLDALNLTYPQYLVMVTLWEEDGQTVGRIGEKLFLESSTLTPLLKRLEAAGFIQRIRSKEDERQVLIHLTSEGVALEKKAASIPACILDASDKTLDELMRLKAEITTLREALNKNAA</sequence>
<evidence type="ECO:0000256" key="1">
    <source>
        <dbReference type="ARBA" id="ARBA00004496"/>
    </source>
</evidence>
<evidence type="ECO:0000313" key="7">
    <source>
        <dbReference type="EMBL" id="SCB44529.1"/>
    </source>
</evidence>
<dbReference type="PROSITE" id="PS50995">
    <property type="entry name" value="HTH_MARR_2"/>
    <property type="match status" value="1"/>
</dbReference>
<protein>
    <submittedName>
        <fullName evidence="7">DNA-binding transcriptional regulator, MarR family</fullName>
    </submittedName>
</protein>
<dbReference type="Pfam" id="PF22381">
    <property type="entry name" value="Staph_reg_Sar_Rot"/>
    <property type="match status" value="1"/>
</dbReference>
<dbReference type="InterPro" id="IPR055166">
    <property type="entry name" value="Transc_reg_Sar_Rot_HTH"/>
</dbReference>
<dbReference type="Gene3D" id="1.10.10.10">
    <property type="entry name" value="Winged helix-like DNA-binding domain superfamily/Winged helix DNA-binding domain"/>
    <property type="match status" value="1"/>
</dbReference>
<evidence type="ECO:0000313" key="8">
    <source>
        <dbReference type="Proteomes" id="UP000199205"/>
    </source>
</evidence>
<evidence type="ECO:0000256" key="4">
    <source>
        <dbReference type="ARBA" id="ARBA00023125"/>
    </source>
</evidence>
<dbReference type="RefSeq" id="WP_037194841.1">
    <property type="nucleotide sequence ID" value="NZ_FMAF01000019.1"/>
</dbReference>